<reference evidence="1 2" key="1">
    <citation type="submission" date="2018-06" db="EMBL/GenBank/DDBJ databases">
        <title>Comparative genomics reveals the genomic features of Rhizophagus irregularis, R. cerebriforme, R. diaphanum and Gigaspora rosea, and their symbiotic lifestyle signature.</title>
        <authorList>
            <person name="Morin E."/>
            <person name="San Clemente H."/>
            <person name="Chen E.C.H."/>
            <person name="De La Providencia I."/>
            <person name="Hainaut M."/>
            <person name="Kuo A."/>
            <person name="Kohler A."/>
            <person name="Murat C."/>
            <person name="Tang N."/>
            <person name="Roy S."/>
            <person name="Loubradou J."/>
            <person name="Henrissat B."/>
            <person name="Grigoriev I.V."/>
            <person name="Corradi N."/>
            <person name="Roux C."/>
            <person name="Martin F.M."/>
        </authorList>
    </citation>
    <scope>NUCLEOTIDE SEQUENCE [LARGE SCALE GENOMIC DNA]</scope>
    <source>
        <strain evidence="1 2">DAOM 194757</strain>
    </source>
</reference>
<name>A0A397V9A5_9GLOM</name>
<keyword evidence="2" id="KW-1185">Reference proteome</keyword>
<sequence length="210" mass="24499">MNRIERHLSEMDDRFSESFDLAHKTNFINQLVKEIAKKLFEYAIYPSDDDLRGAAKDYLAENHTEFYNSMTDKKWNTYYKKNIAQPLLKQHHSLRSALTTCVKDAMFSVFGESQLDSINTNATLADVSEWKASAKMKACYQKLFIPISSDPNDSYMSRILSKVWPDKLPTNIKMTYTIAVCQIMLNDYYENLTMSEDIVKDRLRRNLICD</sequence>
<evidence type="ECO:0000313" key="2">
    <source>
        <dbReference type="Proteomes" id="UP000266673"/>
    </source>
</evidence>
<dbReference type="STRING" id="44941.A0A397V9A5"/>
<evidence type="ECO:0000313" key="1">
    <source>
        <dbReference type="EMBL" id="RIB19015.1"/>
    </source>
</evidence>
<proteinExistence type="predicted"/>
<dbReference type="Proteomes" id="UP000266673">
    <property type="component" value="Unassembled WGS sequence"/>
</dbReference>
<dbReference type="EMBL" id="QKWP01000502">
    <property type="protein sequence ID" value="RIB19015.1"/>
    <property type="molecule type" value="Genomic_DNA"/>
</dbReference>
<accession>A0A397V9A5</accession>
<organism evidence="1 2">
    <name type="scientific">Gigaspora rosea</name>
    <dbReference type="NCBI Taxonomy" id="44941"/>
    <lineage>
        <taxon>Eukaryota</taxon>
        <taxon>Fungi</taxon>
        <taxon>Fungi incertae sedis</taxon>
        <taxon>Mucoromycota</taxon>
        <taxon>Glomeromycotina</taxon>
        <taxon>Glomeromycetes</taxon>
        <taxon>Diversisporales</taxon>
        <taxon>Gigasporaceae</taxon>
        <taxon>Gigaspora</taxon>
    </lineage>
</organism>
<dbReference type="AlphaFoldDB" id="A0A397V9A5"/>
<dbReference type="OrthoDB" id="2408226at2759"/>
<protein>
    <submittedName>
        <fullName evidence="1">Uncharacterized protein</fullName>
    </submittedName>
</protein>
<gene>
    <name evidence="1" type="ORF">C2G38_2183058</name>
</gene>
<comment type="caution">
    <text evidence="1">The sequence shown here is derived from an EMBL/GenBank/DDBJ whole genome shotgun (WGS) entry which is preliminary data.</text>
</comment>